<keyword evidence="4" id="KW-1185">Reference proteome</keyword>
<dbReference type="Pfam" id="PF00472">
    <property type="entry name" value="RF-1"/>
    <property type="match status" value="1"/>
</dbReference>
<organism evidence="3 4">
    <name type="scientific">Mortierella isabellina</name>
    <name type="common">Filamentous fungus</name>
    <name type="synonym">Umbelopsis isabellina</name>
    <dbReference type="NCBI Taxonomy" id="91625"/>
    <lineage>
        <taxon>Eukaryota</taxon>
        <taxon>Fungi</taxon>
        <taxon>Fungi incertae sedis</taxon>
        <taxon>Mucoromycota</taxon>
        <taxon>Mucoromycotina</taxon>
        <taxon>Umbelopsidomycetes</taxon>
        <taxon>Umbelopsidales</taxon>
        <taxon>Umbelopsidaceae</taxon>
        <taxon>Umbelopsis</taxon>
    </lineage>
</organism>
<feature type="non-terminal residue" evidence="3">
    <location>
        <position position="1"/>
    </location>
</feature>
<name>A0A8H7PDP7_MORIS</name>
<dbReference type="AlphaFoldDB" id="A0A8H7PDP7"/>
<dbReference type="PROSITE" id="PS00745">
    <property type="entry name" value="RF_PROK_I"/>
    <property type="match status" value="1"/>
</dbReference>
<evidence type="ECO:0000313" key="3">
    <source>
        <dbReference type="EMBL" id="KAG2171993.1"/>
    </source>
</evidence>
<dbReference type="Proteomes" id="UP000654370">
    <property type="component" value="Unassembled WGS sequence"/>
</dbReference>
<evidence type="ECO:0000259" key="2">
    <source>
        <dbReference type="PROSITE" id="PS00745"/>
    </source>
</evidence>
<dbReference type="GO" id="GO:0004045">
    <property type="term" value="F:peptidyl-tRNA hydrolase activity"/>
    <property type="evidence" value="ECO:0007669"/>
    <property type="project" value="TreeGrafter"/>
</dbReference>
<dbReference type="EMBL" id="JAEPQZ010000018">
    <property type="protein sequence ID" value="KAG2171993.1"/>
    <property type="molecule type" value="Genomic_DNA"/>
</dbReference>
<dbReference type="InterPro" id="IPR052104">
    <property type="entry name" value="Mito_Release_Factor_mL62"/>
</dbReference>
<dbReference type="InterPro" id="IPR000352">
    <property type="entry name" value="Pep_chain_release_fac_I"/>
</dbReference>
<gene>
    <name evidence="3" type="ORF">INT43_001470</name>
</gene>
<dbReference type="PANTHER" id="PTHR11075">
    <property type="entry name" value="PEPTIDE CHAIN RELEASE FACTOR"/>
    <property type="match status" value="1"/>
</dbReference>
<dbReference type="FunFam" id="3.30.160.20:FF:000046">
    <property type="entry name" value="Peptidyl-tRNA hydrolase ICT1"/>
    <property type="match status" value="1"/>
</dbReference>
<feature type="region of interest" description="Disordered" evidence="1">
    <location>
        <begin position="141"/>
        <end position="180"/>
    </location>
</feature>
<feature type="compositionally biased region" description="Basic and acidic residues" evidence="1">
    <location>
        <begin position="141"/>
        <end position="159"/>
    </location>
</feature>
<proteinExistence type="predicted"/>
<reference evidence="3" key="1">
    <citation type="submission" date="2020-12" db="EMBL/GenBank/DDBJ databases">
        <title>Metabolic potential, ecology and presence of endohyphal bacteria is reflected in genomic diversity of Mucoromycotina.</title>
        <authorList>
            <person name="Muszewska A."/>
            <person name="Okrasinska A."/>
            <person name="Steczkiewicz K."/>
            <person name="Drgas O."/>
            <person name="Orlowska M."/>
            <person name="Perlinska-Lenart U."/>
            <person name="Aleksandrzak-Piekarczyk T."/>
            <person name="Szatraj K."/>
            <person name="Zielenkiewicz U."/>
            <person name="Pilsyk S."/>
            <person name="Malc E."/>
            <person name="Mieczkowski P."/>
            <person name="Kruszewska J.S."/>
            <person name="Biernat P."/>
            <person name="Pawlowska J."/>
        </authorList>
    </citation>
    <scope>NUCLEOTIDE SEQUENCE</scope>
    <source>
        <strain evidence="3">WA0000067209</strain>
    </source>
</reference>
<accession>A0A8H7PDP7</accession>
<protein>
    <recommendedName>
        <fullName evidence="2">Prokaryotic-type class I peptide chain release factors domain-containing protein</fullName>
    </recommendedName>
</protein>
<feature type="compositionally biased region" description="Basic residues" evidence="1">
    <location>
        <begin position="170"/>
        <end position="180"/>
    </location>
</feature>
<dbReference type="PANTHER" id="PTHR11075:SF54">
    <property type="entry name" value="LARGE RIBOSOMAL SUBUNIT PROTEIN ML62"/>
    <property type="match status" value="1"/>
</dbReference>
<feature type="domain" description="Prokaryotic-type class I peptide chain release factors" evidence="2">
    <location>
        <begin position="55"/>
        <end position="71"/>
    </location>
</feature>
<sequence length="180" mass="21029">PVTVKLEFRKQRGNTFMLRRLYSTKPWTYSQATQWCKDFTKESIPRESLTVNVSRSSGPGGQNVNKVNTKVDMRLNVNHAQWIPDYAKQKLLQQPNVRKTKDGEIIIVSDRTRSQANNLEDCMNKLTDVIRSAVRVPRDPDAETIQRVKRLEEKSEQNRKNRKQQNSLKKTQRRSKGPDY</sequence>
<evidence type="ECO:0000256" key="1">
    <source>
        <dbReference type="SAM" id="MobiDB-lite"/>
    </source>
</evidence>
<evidence type="ECO:0000313" key="4">
    <source>
        <dbReference type="Proteomes" id="UP000654370"/>
    </source>
</evidence>
<dbReference type="Gene3D" id="3.30.160.20">
    <property type="match status" value="1"/>
</dbReference>
<dbReference type="GO" id="GO:0005762">
    <property type="term" value="C:mitochondrial large ribosomal subunit"/>
    <property type="evidence" value="ECO:0007669"/>
    <property type="project" value="TreeGrafter"/>
</dbReference>
<dbReference type="OrthoDB" id="270639at2759"/>
<dbReference type="SUPFAM" id="SSF110916">
    <property type="entry name" value="Peptidyl-tRNA hydrolase domain-like"/>
    <property type="match status" value="1"/>
</dbReference>
<dbReference type="GO" id="GO:0016150">
    <property type="term" value="F:translation release factor activity, codon nonspecific"/>
    <property type="evidence" value="ECO:0007669"/>
    <property type="project" value="TreeGrafter"/>
</dbReference>
<comment type="caution">
    <text evidence="3">The sequence shown here is derived from an EMBL/GenBank/DDBJ whole genome shotgun (WGS) entry which is preliminary data.</text>
</comment>
<dbReference type="GO" id="GO:0070126">
    <property type="term" value="P:mitochondrial translational termination"/>
    <property type="evidence" value="ECO:0007669"/>
    <property type="project" value="TreeGrafter"/>
</dbReference>